<dbReference type="EMBL" id="BART01009509">
    <property type="protein sequence ID" value="GAG69550.1"/>
    <property type="molecule type" value="Genomic_DNA"/>
</dbReference>
<name>X0ZIU5_9ZZZZ</name>
<evidence type="ECO:0000313" key="2">
    <source>
        <dbReference type="EMBL" id="GAG69550.1"/>
    </source>
</evidence>
<keyword evidence="1" id="KW-0812">Transmembrane</keyword>
<accession>X0ZIU5</accession>
<dbReference type="AlphaFoldDB" id="X0ZIU5"/>
<organism evidence="2">
    <name type="scientific">marine sediment metagenome</name>
    <dbReference type="NCBI Taxonomy" id="412755"/>
    <lineage>
        <taxon>unclassified sequences</taxon>
        <taxon>metagenomes</taxon>
        <taxon>ecological metagenomes</taxon>
    </lineage>
</organism>
<sequence>VLGLNTQKDILGYLLFSFYSLKLGLVVKVFNINIQ</sequence>
<keyword evidence="1" id="KW-1133">Transmembrane helix</keyword>
<evidence type="ECO:0000256" key="1">
    <source>
        <dbReference type="SAM" id="Phobius"/>
    </source>
</evidence>
<reference evidence="2" key="1">
    <citation type="journal article" date="2014" name="Front. Microbiol.">
        <title>High frequency of phylogenetically diverse reductive dehalogenase-homologous genes in deep subseafloor sedimentary metagenomes.</title>
        <authorList>
            <person name="Kawai M."/>
            <person name="Futagami T."/>
            <person name="Toyoda A."/>
            <person name="Takaki Y."/>
            <person name="Nishi S."/>
            <person name="Hori S."/>
            <person name="Arai W."/>
            <person name="Tsubouchi T."/>
            <person name="Morono Y."/>
            <person name="Uchiyama I."/>
            <person name="Ito T."/>
            <person name="Fujiyama A."/>
            <person name="Inagaki F."/>
            <person name="Takami H."/>
        </authorList>
    </citation>
    <scope>NUCLEOTIDE SEQUENCE</scope>
    <source>
        <strain evidence="2">Expedition CK06-06</strain>
    </source>
</reference>
<comment type="caution">
    <text evidence="2">The sequence shown here is derived from an EMBL/GenBank/DDBJ whole genome shotgun (WGS) entry which is preliminary data.</text>
</comment>
<protein>
    <submittedName>
        <fullName evidence="2">Uncharacterized protein</fullName>
    </submittedName>
</protein>
<feature type="non-terminal residue" evidence="2">
    <location>
        <position position="1"/>
    </location>
</feature>
<keyword evidence="1" id="KW-0472">Membrane</keyword>
<gene>
    <name evidence="2" type="ORF">S01H4_21056</name>
</gene>
<feature type="transmembrane region" description="Helical" evidence="1">
    <location>
        <begin position="12"/>
        <end position="30"/>
    </location>
</feature>
<proteinExistence type="predicted"/>